<name>A0AA35M763_9HYPO</name>
<evidence type="ECO:0000256" key="1">
    <source>
        <dbReference type="SAM" id="MobiDB-lite"/>
    </source>
</evidence>
<protein>
    <submittedName>
        <fullName evidence="2">Uncharacterized protein</fullName>
    </submittedName>
</protein>
<dbReference type="AlphaFoldDB" id="A0AA35M763"/>
<sequence length="124" mass="13824">MDSVARERVSFNARAETQLLPAQDLVRNDKLGNDGEPRSVPKNRELSDHALALGMGFHYERGVFRYERDTPRLDTCRDGYGFANIASRFYGFRSGPLIQGPALSSGVTGNLIMRGDYAREGAER</sequence>
<proteinExistence type="predicted"/>
<evidence type="ECO:0000313" key="2">
    <source>
        <dbReference type="EMBL" id="CAI6091385.1"/>
    </source>
</evidence>
<gene>
    <name evidence="2" type="ORF">CCHLO57077_00017522</name>
</gene>
<dbReference type="Proteomes" id="UP001160390">
    <property type="component" value="Unassembled WGS sequence"/>
</dbReference>
<dbReference type="EMBL" id="CABFNP030001122">
    <property type="protein sequence ID" value="CAI6091385.1"/>
    <property type="molecule type" value="Genomic_DNA"/>
</dbReference>
<feature type="region of interest" description="Disordered" evidence="1">
    <location>
        <begin position="22"/>
        <end position="45"/>
    </location>
</feature>
<organism evidence="2 3">
    <name type="scientific">Clonostachys chloroleuca</name>
    <dbReference type="NCBI Taxonomy" id="1926264"/>
    <lineage>
        <taxon>Eukaryota</taxon>
        <taxon>Fungi</taxon>
        <taxon>Dikarya</taxon>
        <taxon>Ascomycota</taxon>
        <taxon>Pezizomycotina</taxon>
        <taxon>Sordariomycetes</taxon>
        <taxon>Hypocreomycetidae</taxon>
        <taxon>Hypocreales</taxon>
        <taxon>Bionectriaceae</taxon>
        <taxon>Clonostachys</taxon>
    </lineage>
</organism>
<feature type="compositionally biased region" description="Basic and acidic residues" evidence="1">
    <location>
        <begin position="26"/>
        <end position="45"/>
    </location>
</feature>
<comment type="caution">
    <text evidence="2">The sequence shown here is derived from an EMBL/GenBank/DDBJ whole genome shotgun (WGS) entry which is preliminary data.</text>
</comment>
<accession>A0AA35M763</accession>
<reference evidence="2" key="1">
    <citation type="submission" date="2023-01" db="EMBL/GenBank/DDBJ databases">
        <authorList>
            <person name="Piombo E."/>
        </authorList>
    </citation>
    <scope>NUCLEOTIDE SEQUENCE</scope>
</reference>
<evidence type="ECO:0000313" key="3">
    <source>
        <dbReference type="Proteomes" id="UP001160390"/>
    </source>
</evidence>
<keyword evidence="3" id="KW-1185">Reference proteome</keyword>